<evidence type="ECO:0000256" key="7">
    <source>
        <dbReference type="PIRSR" id="PIRSR602401-1"/>
    </source>
</evidence>
<dbReference type="AlphaFoldDB" id="A0A0D2EGB9"/>
<comment type="similarity">
    <text evidence="1">Belongs to the cytochrome P450 family.</text>
</comment>
<dbReference type="GO" id="GO:0071949">
    <property type="term" value="F:FAD binding"/>
    <property type="evidence" value="ECO:0007669"/>
    <property type="project" value="InterPro"/>
</dbReference>
<dbReference type="PROSITE" id="PS51387">
    <property type="entry name" value="FAD_PCMH"/>
    <property type="match status" value="1"/>
</dbReference>
<keyword evidence="2" id="KW-0285">Flavoprotein</keyword>
<dbReference type="CDD" id="cd11065">
    <property type="entry name" value="CYP64-like"/>
    <property type="match status" value="1"/>
</dbReference>
<proteinExistence type="inferred from homology"/>
<dbReference type="InterPro" id="IPR004113">
    <property type="entry name" value="FAD-bd_oxidored_4_C"/>
</dbReference>
<gene>
    <name evidence="9" type="ORF">PV05_09241</name>
</gene>
<keyword evidence="6 7" id="KW-0408">Iron</keyword>
<dbReference type="InterPro" id="IPR016171">
    <property type="entry name" value="Vanillyl_alc_oxidase_C-sub2"/>
</dbReference>
<evidence type="ECO:0000256" key="3">
    <source>
        <dbReference type="ARBA" id="ARBA00022723"/>
    </source>
</evidence>
<reference evidence="9 10" key="1">
    <citation type="submission" date="2015-01" db="EMBL/GenBank/DDBJ databases">
        <title>The Genome Sequence of Exophiala xenobiotica CBS118157.</title>
        <authorList>
            <consortium name="The Broad Institute Genomics Platform"/>
            <person name="Cuomo C."/>
            <person name="de Hoog S."/>
            <person name="Gorbushina A."/>
            <person name="Stielow B."/>
            <person name="Teixiera M."/>
            <person name="Abouelleil A."/>
            <person name="Chapman S.B."/>
            <person name="Priest M."/>
            <person name="Young S.K."/>
            <person name="Wortman J."/>
            <person name="Nusbaum C."/>
            <person name="Birren B."/>
        </authorList>
    </citation>
    <scope>NUCLEOTIDE SEQUENCE [LARGE SCALE GENOMIC DNA]</scope>
    <source>
        <strain evidence="9 10">CBS 118157</strain>
    </source>
</reference>
<dbReference type="InterPro" id="IPR006094">
    <property type="entry name" value="Oxid_FAD_bind_N"/>
</dbReference>
<dbReference type="InterPro" id="IPR036396">
    <property type="entry name" value="Cyt_P450_sf"/>
</dbReference>
<evidence type="ECO:0000256" key="5">
    <source>
        <dbReference type="ARBA" id="ARBA00023002"/>
    </source>
</evidence>
<dbReference type="HOGENOM" id="CLU_288856_0_0_1"/>
<keyword evidence="10" id="KW-1185">Reference proteome</keyword>
<feature type="domain" description="FAD-binding PCMH-type" evidence="8">
    <location>
        <begin position="74"/>
        <end position="262"/>
    </location>
</feature>
<dbReference type="Gene3D" id="3.40.462.10">
    <property type="entry name" value="FAD-linked oxidases, C-terminal domain"/>
    <property type="match status" value="1"/>
</dbReference>
<dbReference type="InterPro" id="IPR001128">
    <property type="entry name" value="Cyt_P450"/>
</dbReference>
<dbReference type="EMBL" id="KN847321">
    <property type="protein sequence ID" value="KIW53695.1"/>
    <property type="molecule type" value="Genomic_DNA"/>
</dbReference>
<dbReference type="GO" id="GO:0020037">
    <property type="term" value="F:heme binding"/>
    <property type="evidence" value="ECO:0007669"/>
    <property type="project" value="InterPro"/>
</dbReference>
<dbReference type="Gene3D" id="1.10.45.10">
    <property type="entry name" value="Vanillyl-alcohol Oxidase, Chain A, domain 4"/>
    <property type="match status" value="1"/>
</dbReference>
<dbReference type="PRINTS" id="PR00385">
    <property type="entry name" value="P450"/>
</dbReference>
<evidence type="ECO:0000256" key="4">
    <source>
        <dbReference type="ARBA" id="ARBA00022827"/>
    </source>
</evidence>
<dbReference type="InterPro" id="IPR050364">
    <property type="entry name" value="Cytochrome_P450_fung"/>
</dbReference>
<dbReference type="Gene3D" id="1.10.630.10">
    <property type="entry name" value="Cytochrome P450"/>
    <property type="match status" value="1"/>
</dbReference>
<dbReference type="SUPFAM" id="SSF55103">
    <property type="entry name" value="FAD-linked oxidases, C-terminal domain"/>
    <property type="match status" value="1"/>
</dbReference>
<dbReference type="Pfam" id="PF02913">
    <property type="entry name" value="FAD-oxidase_C"/>
    <property type="match status" value="1"/>
</dbReference>
<keyword evidence="7" id="KW-0349">Heme</keyword>
<sequence length="1063" mass="119327">MISVREIDSIKDADLVLPPDVTAAAFRDALRAMSAIVGPDNVSVCTREQMQPDEEGHYFNHPKEHDLFYIFEKDTFLAGAVVCPGSTEDVSSIVKIANKYLTPIWTTSIGRNLGYGGAAPRLKGSIVMDVGARMNKVLDVNGRDCTCLVEPGVTYFALYDYLQKNGYQHLWIDNPDLGGGSVVGNALDRGAGYTPYGDHFSMHCGMEVVLPNGEIMRTGMGALPGNNTWQTFQYGYGPYPDGIFTQSNYGIVTKMGFWLMPDPGGYQAYLFSFQNDSDLPAVVEAIRGLRIGMVIQNAPTIRSPLMDAAAYGPKSSYTDNTGVLTDAEIDKIAKDIKVGRWNVYGAMYGPKPMRDLQWEVLKSTFMKIPGATYEFPKPRAEGEKRTVLHMREETLKGLPNTYELGWLNWTCEKGSLLGFSPISPASGADANKQYEMVRRRFHEFGFDYIGTFVVGWRELHHIVCLTFNKEDPDSRRRAHRCIELLIDDAAAEGYGEYRTHLCFMDQIANVYNWGNGAALKFNEELKDALDPNGILAPGKSGIWPKRLRGRGFELKRSTEYQQTLTSNLGGTIYLASGRLHAHPADEKKDAPRTLAAPSHRGMITLWNGRRPFIVCNDAWATSDLLEKRAAIYSSRPHMVVMGDMMNQTDANQVCLIYGDKWRVQRRLVHTVVGSQAVRDHRTFQGNESKVMLRDLLEKPDDMVMSVERYSCSVVSIIGWGRRIDRMNDYVAQCALGFMEGVDFVVPGIYLMETIPFLAKLPGWLYKLPSQILTQSKLFQAYFYALSKEAAHAKQDNFSQLLLKHQQEHGLTPEDIACLTANLIGGGVDTTTSSTLSFFLAMCVFPEAQKKAQEEIDRVVGEDRMPTWSDETSLPYVSALVSEVLRWRSVTTLGGIPHAPIRDDEYNGYLIPKGTAITGNLWGIHRNPKDFPDPDVFRPERFFGGLERPYPSKKGHNSFGWGRRQCSGQPLAEQGLFITIVRALWAFQMRPGLDENGVEVKLDIFAYTDSENMRPEPFKARFTPRSEKRRQILLKEAAEAREALRVYDGETKITMENVMKNALE</sequence>
<evidence type="ECO:0000313" key="10">
    <source>
        <dbReference type="Proteomes" id="UP000054342"/>
    </source>
</evidence>
<dbReference type="GO" id="GO:0005506">
    <property type="term" value="F:iron ion binding"/>
    <property type="evidence" value="ECO:0007669"/>
    <property type="project" value="InterPro"/>
</dbReference>
<dbReference type="InterPro" id="IPR016167">
    <property type="entry name" value="FAD-bd_PCMH_sub1"/>
</dbReference>
<dbReference type="Proteomes" id="UP000054342">
    <property type="component" value="Unassembled WGS sequence"/>
</dbReference>
<dbReference type="GO" id="GO:0004497">
    <property type="term" value="F:monooxygenase activity"/>
    <property type="evidence" value="ECO:0007669"/>
    <property type="project" value="InterPro"/>
</dbReference>
<dbReference type="InterPro" id="IPR016170">
    <property type="entry name" value="Cytok_DH_C_sf"/>
</dbReference>
<evidence type="ECO:0000256" key="1">
    <source>
        <dbReference type="ARBA" id="ARBA00010617"/>
    </source>
</evidence>
<dbReference type="InterPro" id="IPR016169">
    <property type="entry name" value="FAD-bd_PCMH_sub2"/>
</dbReference>
<keyword evidence="4" id="KW-0274">FAD</keyword>
<keyword evidence="3 7" id="KW-0479">Metal-binding</keyword>
<dbReference type="GeneID" id="25331149"/>
<dbReference type="InterPro" id="IPR016164">
    <property type="entry name" value="FAD-linked_Oxase-like_C"/>
</dbReference>
<dbReference type="Gene3D" id="3.30.43.10">
    <property type="entry name" value="Uridine Diphospho-n-acetylenolpyruvylglucosamine Reductase, domain 2"/>
    <property type="match status" value="1"/>
</dbReference>
<dbReference type="PANTHER" id="PTHR46300">
    <property type="entry name" value="P450, PUTATIVE (EUROFUNG)-RELATED-RELATED"/>
    <property type="match status" value="1"/>
</dbReference>
<dbReference type="PRINTS" id="PR00463">
    <property type="entry name" value="EP450I"/>
</dbReference>
<dbReference type="RefSeq" id="XP_013314279.1">
    <property type="nucleotide sequence ID" value="XM_013458825.1"/>
</dbReference>
<name>A0A0D2EGB9_9EURO</name>
<dbReference type="Pfam" id="PF00067">
    <property type="entry name" value="p450"/>
    <property type="match status" value="1"/>
</dbReference>
<dbReference type="InterPro" id="IPR002401">
    <property type="entry name" value="Cyt_P450_E_grp-I"/>
</dbReference>
<dbReference type="InterPro" id="IPR016166">
    <property type="entry name" value="FAD-bd_PCMH"/>
</dbReference>
<dbReference type="Pfam" id="PF01565">
    <property type="entry name" value="FAD_binding_4"/>
    <property type="match status" value="1"/>
</dbReference>
<protein>
    <recommendedName>
        <fullName evidence="8">FAD-binding PCMH-type domain-containing protein</fullName>
    </recommendedName>
</protein>
<evidence type="ECO:0000256" key="2">
    <source>
        <dbReference type="ARBA" id="ARBA00022630"/>
    </source>
</evidence>
<organism evidence="9 10">
    <name type="scientific">Exophiala xenobiotica</name>
    <dbReference type="NCBI Taxonomy" id="348802"/>
    <lineage>
        <taxon>Eukaryota</taxon>
        <taxon>Fungi</taxon>
        <taxon>Dikarya</taxon>
        <taxon>Ascomycota</taxon>
        <taxon>Pezizomycotina</taxon>
        <taxon>Eurotiomycetes</taxon>
        <taxon>Chaetothyriomycetidae</taxon>
        <taxon>Chaetothyriales</taxon>
        <taxon>Herpotrichiellaceae</taxon>
        <taxon>Exophiala</taxon>
    </lineage>
</organism>
<evidence type="ECO:0000259" key="8">
    <source>
        <dbReference type="PROSITE" id="PS51387"/>
    </source>
</evidence>
<accession>A0A0D2EGB9</accession>
<dbReference type="SUPFAM" id="SSF48264">
    <property type="entry name" value="Cytochrome P450"/>
    <property type="match status" value="1"/>
</dbReference>
<comment type="cofactor">
    <cofactor evidence="7">
        <name>heme</name>
        <dbReference type="ChEBI" id="CHEBI:30413"/>
    </cofactor>
</comment>
<dbReference type="SUPFAM" id="SSF56176">
    <property type="entry name" value="FAD-binding/transporter-associated domain-like"/>
    <property type="match status" value="1"/>
</dbReference>
<dbReference type="Gene3D" id="3.30.465.10">
    <property type="match status" value="1"/>
</dbReference>
<evidence type="ECO:0000313" key="9">
    <source>
        <dbReference type="EMBL" id="KIW53695.1"/>
    </source>
</evidence>
<feature type="binding site" description="axial binding residue" evidence="7">
    <location>
        <position position="965"/>
    </location>
    <ligand>
        <name>heme</name>
        <dbReference type="ChEBI" id="CHEBI:30413"/>
    </ligand>
    <ligandPart>
        <name>Fe</name>
        <dbReference type="ChEBI" id="CHEBI:18248"/>
    </ligandPart>
</feature>
<evidence type="ECO:0000256" key="6">
    <source>
        <dbReference type="ARBA" id="ARBA00023004"/>
    </source>
</evidence>
<dbReference type="STRING" id="348802.A0A0D2EGB9"/>
<dbReference type="InterPro" id="IPR036318">
    <property type="entry name" value="FAD-bd_PCMH-like_sf"/>
</dbReference>
<dbReference type="OrthoDB" id="5332616at2759"/>
<keyword evidence="5" id="KW-0560">Oxidoreductase</keyword>
<dbReference type="PANTHER" id="PTHR46300:SF4">
    <property type="entry name" value="CYTOCHROME P450 98A3"/>
    <property type="match status" value="1"/>
</dbReference>
<dbReference type="GO" id="GO:0016705">
    <property type="term" value="F:oxidoreductase activity, acting on paired donors, with incorporation or reduction of molecular oxygen"/>
    <property type="evidence" value="ECO:0007669"/>
    <property type="project" value="InterPro"/>
</dbReference>